<organism evidence="9 10">
    <name type="scientific">Thalassomonas viridans</name>
    <dbReference type="NCBI Taxonomy" id="137584"/>
    <lineage>
        <taxon>Bacteria</taxon>
        <taxon>Pseudomonadati</taxon>
        <taxon>Pseudomonadota</taxon>
        <taxon>Gammaproteobacteria</taxon>
        <taxon>Alteromonadales</taxon>
        <taxon>Colwelliaceae</taxon>
        <taxon>Thalassomonas</taxon>
    </lineage>
</organism>
<dbReference type="AlphaFoldDB" id="A0AAE9Z4Y9"/>
<feature type="transmembrane region" description="Helical" evidence="6">
    <location>
        <begin position="21"/>
        <end position="41"/>
    </location>
</feature>
<evidence type="ECO:0000256" key="5">
    <source>
        <dbReference type="ARBA" id="ARBA00023136"/>
    </source>
</evidence>
<feature type="transmembrane region" description="Helical" evidence="6">
    <location>
        <begin position="443"/>
        <end position="468"/>
    </location>
</feature>
<feature type="transmembrane region" description="Helical" evidence="6">
    <location>
        <begin position="398"/>
        <end position="422"/>
    </location>
</feature>
<feature type="transmembrane region" description="Helical" evidence="6">
    <location>
        <begin position="308"/>
        <end position="330"/>
    </location>
</feature>
<feature type="transmembrane region" description="Helical" evidence="6">
    <location>
        <begin position="712"/>
        <end position="736"/>
    </location>
</feature>
<keyword evidence="2" id="KW-1003">Cell membrane</keyword>
<accession>A0AAE9Z4Y9</accession>
<evidence type="ECO:0000256" key="3">
    <source>
        <dbReference type="ARBA" id="ARBA00022692"/>
    </source>
</evidence>
<dbReference type="Proteomes" id="UP000032352">
    <property type="component" value="Chromosome"/>
</dbReference>
<dbReference type="GO" id="GO:0022857">
    <property type="term" value="F:transmembrane transporter activity"/>
    <property type="evidence" value="ECO:0007669"/>
    <property type="project" value="TreeGrafter"/>
</dbReference>
<evidence type="ECO:0000256" key="4">
    <source>
        <dbReference type="ARBA" id="ARBA00022989"/>
    </source>
</evidence>
<feature type="transmembrane region" description="Helical" evidence="6">
    <location>
        <begin position="798"/>
        <end position="818"/>
    </location>
</feature>
<protein>
    <submittedName>
        <fullName evidence="9">ABC transporter permease</fullName>
    </submittedName>
</protein>
<keyword evidence="5 6" id="KW-0472">Membrane</keyword>
<reference evidence="9 10" key="2">
    <citation type="journal article" date="2022" name="Mar. Drugs">
        <title>Bioassay-Guided Fractionation Leads to the Detection of Cholic Acid Generated by the Rare Thalassomonas sp.</title>
        <authorList>
            <person name="Pheiffer F."/>
            <person name="Schneider Y.K."/>
            <person name="Hansen E.H."/>
            <person name="Andersen J.H."/>
            <person name="Isaksson J."/>
            <person name="Busche T."/>
            <person name="R C."/>
            <person name="Kalinowski J."/>
            <person name="Zyl L.V."/>
            <person name="Trindade M."/>
        </authorList>
    </citation>
    <scope>NUCLEOTIDE SEQUENCE [LARGE SCALE GENOMIC DNA]</scope>
    <source>
        <strain evidence="9 10">XOM25</strain>
    </source>
</reference>
<feature type="domain" description="ABC3 transporter permease C-terminal" evidence="7">
    <location>
        <begin position="715"/>
        <end position="815"/>
    </location>
</feature>
<evidence type="ECO:0000256" key="2">
    <source>
        <dbReference type="ARBA" id="ARBA00022475"/>
    </source>
</evidence>
<dbReference type="PANTHER" id="PTHR30572:SF18">
    <property type="entry name" value="ABC-TYPE MACROLIDE FAMILY EXPORT SYSTEM PERMEASE COMPONENT 2"/>
    <property type="match status" value="1"/>
</dbReference>
<dbReference type="Pfam" id="PF02687">
    <property type="entry name" value="FtsX"/>
    <property type="match status" value="2"/>
</dbReference>
<dbReference type="InterPro" id="IPR025857">
    <property type="entry name" value="MacB_PCD"/>
</dbReference>
<dbReference type="KEGG" id="tvd:SG34_004350"/>
<keyword evidence="10" id="KW-1185">Reference proteome</keyword>
<comment type="subcellular location">
    <subcellularLocation>
        <location evidence="1">Cell membrane</location>
        <topology evidence="1">Multi-pass membrane protein</topology>
    </subcellularLocation>
</comment>
<dbReference type="GO" id="GO:0005886">
    <property type="term" value="C:plasma membrane"/>
    <property type="evidence" value="ECO:0007669"/>
    <property type="project" value="UniProtKB-SubCell"/>
</dbReference>
<feature type="transmembrane region" description="Helical" evidence="6">
    <location>
        <begin position="351"/>
        <end position="378"/>
    </location>
</feature>
<dbReference type="EMBL" id="CP059733">
    <property type="protein sequence ID" value="WDE06170.1"/>
    <property type="molecule type" value="Genomic_DNA"/>
</dbReference>
<feature type="domain" description="MacB-like periplasmic core" evidence="8">
    <location>
        <begin position="20"/>
        <end position="242"/>
    </location>
</feature>
<evidence type="ECO:0000313" key="9">
    <source>
        <dbReference type="EMBL" id="WDE06170.1"/>
    </source>
</evidence>
<evidence type="ECO:0000313" key="10">
    <source>
        <dbReference type="Proteomes" id="UP000032352"/>
    </source>
</evidence>
<feature type="domain" description="ABC3 transporter permease C-terminal" evidence="7">
    <location>
        <begin position="310"/>
        <end position="424"/>
    </location>
</feature>
<dbReference type="Pfam" id="PF12704">
    <property type="entry name" value="MacB_PCD"/>
    <property type="match status" value="1"/>
</dbReference>
<evidence type="ECO:0000256" key="1">
    <source>
        <dbReference type="ARBA" id="ARBA00004651"/>
    </source>
</evidence>
<sequence>MFYNYLITAWRNIINNGIFSVINIFGLATGLMSCILILLFVRQETGFDTWLTNHDRLVRMHTAYSMPGQEPFETVRSAGSMMPAIRDYAKSEIETGVRFIQSSMSIRKNQDAFPERITMVDGSFFDVFDLPFVHGNKASSFTKPMDLVITEAMAVKYFGKTDVIGETISICCLSGDVITLPVTGVVKDLPDATHLNTELLVYLQPKLFAENDGTLNTWTSLNVYTYFKLKPGVQPAQAQERINYWMNNESPLREMFARRLEGSAGTQVTDLVRQRIMPVADLHLHAKRHAGNMPDLTPMGDARMINTFILVAGLVLLIACINFMNLATAKASKRAKEVAMRKVLGASRKQVAIQFLAEAVALVFISLVFAVAAVELVLPFYNQILGKDLALNLFAEPGLLLSLLGITLAVGVCAGIYPALYLSRFLPGHILKSSKSAEPASSVKLRTLLVVFQFATSIVLVVATLVVYGQTVFSNNADVGYQSYNKLVLDTSTAGDNLASLKQELLNLPEIASVVYSSESPTQDDENNNYFKLLEQAPAGGTNESILLNYHNMDYGFFEAYQVAPLAGRLFDQDYGSDTIKPVEHSADTPGKASIILNMSALKKFGFNSPEQAIGKTLESHIRGRQHLTIIGVVPDLHFRSIKFGIRATVYTLNPARFRVANLSFATNDLPGLITKIEQVWKRTVPMQPINLQFLSEMMAAQYQDEATTAQLFLVFSFLAIVVACLGLYGLSAFTVERRTREIGIRKVMGASIADIVRLLIWQFSKPVLLANLIAWPLATYAMLNWLEAFPYRISSWWLLPICLAVGLLSLVIAWSTVGGNAAKVARKNPINSLRYE</sequence>
<evidence type="ECO:0000259" key="8">
    <source>
        <dbReference type="Pfam" id="PF12704"/>
    </source>
</evidence>
<dbReference type="RefSeq" id="WP_044838658.1">
    <property type="nucleotide sequence ID" value="NZ_CP059733.1"/>
</dbReference>
<keyword evidence="4 6" id="KW-1133">Transmembrane helix</keyword>
<name>A0AAE9Z4Y9_9GAMM</name>
<evidence type="ECO:0000259" key="7">
    <source>
        <dbReference type="Pfam" id="PF02687"/>
    </source>
</evidence>
<proteinExistence type="predicted"/>
<dbReference type="PANTHER" id="PTHR30572">
    <property type="entry name" value="MEMBRANE COMPONENT OF TRANSPORTER-RELATED"/>
    <property type="match status" value="1"/>
</dbReference>
<dbReference type="InterPro" id="IPR003838">
    <property type="entry name" value="ABC3_permease_C"/>
</dbReference>
<evidence type="ECO:0000256" key="6">
    <source>
        <dbReference type="SAM" id="Phobius"/>
    </source>
</evidence>
<gene>
    <name evidence="9" type="ORF">SG34_004350</name>
</gene>
<reference evidence="9 10" key="1">
    <citation type="journal article" date="2015" name="Genome Announc.">
        <title>Draft Genome Sequences of Marine Isolates of Thalassomonas viridans and Thalassomonas actiniarum.</title>
        <authorList>
            <person name="Olonade I."/>
            <person name="van Zyl L.J."/>
            <person name="Trindade M."/>
        </authorList>
    </citation>
    <scope>NUCLEOTIDE SEQUENCE [LARGE SCALE GENOMIC DNA]</scope>
    <source>
        <strain evidence="9 10">XOM25</strain>
    </source>
</reference>
<keyword evidence="3 6" id="KW-0812">Transmembrane</keyword>
<dbReference type="InterPro" id="IPR050250">
    <property type="entry name" value="Macrolide_Exporter_MacB"/>
</dbReference>